<sequence length="81" mass="9192">MVALLNYMLASTLLLFYQMMTFKGLNRLTILNLSGAGLLNISDNAFRGLQVLRELVLTDNRLKKVPTKQLSILNRLRKKLG</sequence>
<reference evidence="1" key="1">
    <citation type="submission" date="2016-04" db="EMBL/GenBank/DDBJ databases">
        <authorList>
            <person name="Calderon-Fernandez G.M.Sr."/>
        </authorList>
    </citation>
    <scope>NUCLEOTIDE SEQUENCE</scope>
    <source>
        <strain evidence="1">Int1</strain>
        <tissue evidence="1">Integument</tissue>
    </source>
</reference>
<dbReference type="SUPFAM" id="SSF52058">
    <property type="entry name" value="L domain-like"/>
    <property type="match status" value="1"/>
</dbReference>
<dbReference type="EMBL" id="GEMB01005860">
    <property type="protein sequence ID" value="JAR97464.1"/>
    <property type="molecule type" value="Transcribed_RNA"/>
</dbReference>
<reference evidence="1" key="2">
    <citation type="journal article" date="2017" name="J. Med. Entomol.">
        <title>Transcriptome Analysis of the Triatoma infestans (Hemiptera: Reduviidae) Integument.</title>
        <authorList>
            <person name="Calderon-Fernandez G.M."/>
            <person name="Moriconi D.E."/>
            <person name="Dulbecco A.B."/>
            <person name="Juarez M.P."/>
        </authorList>
    </citation>
    <scope>NUCLEOTIDE SEQUENCE</scope>
    <source>
        <strain evidence="1">Int1</strain>
        <tissue evidence="1">Integument</tissue>
    </source>
</reference>
<dbReference type="InterPro" id="IPR032675">
    <property type="entry name" value="LRR_dom_sf"/>
</dbReference>
<dbReference type="InterPro" id="IPR001611">
    <property type="entry name" value="Leu-rich_rpt"/>
</dbReference>
<dbReference type="Pfam" id="PF13855">
    <property type="entry name" value="LRR_8"/>
    <property type="match status" value="1"/>
</dbReference>
<name>A0A161M1B6_TRIIF</name>
<protein>
    <submittedName>
        <fullName evidence="1">Insulin-like protein growth factor-binding protein complex acid labile subunit</fullName>
    </submittedName>
</protein>
<proteinExistence type="predicted"/>
<accession>A0A161M1B6</accession>
<organism evidence="1">
    <name type="scientific">Triatoma infestans</name>
    <name type="common">Assassin bug</name>
    <dbReference type="NCBI Taxonomy" id="30076"/>
    <lineage>
        <taxon>Eukaryota</taxon>
        <taxon>Metazoa</taxon>
        <taxon>Ecdysozoa</taxon>
        <taxon>Arthropoda</taxon>
        <taxon>Hexapoda</taxon>
        <taxon>Insecta</taxon>
        <taxon>Pterygota</taxon>
        <taxon>Neoptera</taxon>
        <taxon>Paraneoptera</taxon>
        <taxon>Hemiptera</taxon>
        <taxon>Heteroptera</taxon>
        <taxon>Panheteroptera</taxon>
        <taxon>Cimicomorpha</taxon>
        <taxon>Reduviidae</taxon>
        <taxon>Triatominae</taxon>
        <taxon>Triatoma</taxon>
    </lineage>
</organism>
<dbReference type="AlphaFoldDB" id="A0A161M1B6"/>
<dbReference type="Gene3D" id="3.80.10.10">
    <property type="entry name" value="Ribonuclease Inhibitor"/>
    <property type="match status" value="1"/>
</dbReference>
<evidence type="ECO:0000313" key="1">
    <source>
        <dbReference type="EMBL" id="JAR97464.1"/>
    </source>
</evidence>